<evidence type="ECO:0000313" key="1">
    <source>
        <dbReference type="EMBL" id="GIY69185.1"/>
    </source>
</evidence>
<dbReference type="Proteomes" id="UP001054837">
    <property type="component" value="Unassembled WGS sequence"/>
</dbReference>
<gene>
    <name evidence="1" type="ORF">CDAR_370741</name>
</gene>
<organism evidence="1 2">
    <name type="scientific">Caerostris darwini</name>
    <dbReference type="NCBI Taxonomy" id="1538125"/>
    <lineage>
        <taxon>Eukaryota</taxon>
        <taxon>Metazoa</taxon>
        <taxon>Ecdysozoa</taxon>
        <taxon>Arthropoda</taxon>
        <taxon>Chelicerata</taxon>
        <taxon>Arachnida</taxon>
        <taxon>Araneae</taxon>
        <taxon>Araneomorphae</taxon>
        <taxon>Entelegynae</taxon>
        <taxon>Araneoidea</taxon>
        <taxon>Araneidae</taxon>
        <taxon>Caerostris</taxon>
    </lineage>
</organism>
<sequence length="110" mass="12648">MVNTISQYIHFYNLPPKLIASTLFPRIKKAEKLFPAHEPANKALIPHRLSLISIIRKEYLRMRKERATCNDNLHTPPSTFQKQQAAKRALSRSIGISPSLRGADLWKNWG</sequence>
<protein>
    <submittedName>
        <fullName evidence="1">Uncharacterized protein</fullName>
    </submittedName>
</protein>
<dbReference type="EMBL" id="BPLQ01013022">
    <property type="protein sequence ID" value="GIY69185.1"/>
    <property type="molecule type" value="Genomic_DNA"/>
</dbReference>
<evidence type="ECO:0000313" key="2">
    <source>
        <dbReference type="Proteomes" id="UP001054837"/>
    </source>
</evidence>
<reference evidence="1 2" key="1">
    <citation type="submission" date="2021-06" db="EMBL/GenBank/DDBJ databases">
        <title>Caerostris darwini draft genome.</title>
        <authorList>
            <person name="Kono N."/>
            <person name="Arakawa K."/>
        </authorList>
    </citation>
    <scope>NUCLEOTIDE SEQUENCE [LARGE SCALE GENOMIC DNA]</scope>
</reference>
<comment type="caution">
    <text evidence="1">The sequence shown here is derived from an EMBL/GenBank/DDBJ whole genome shotgun (WGS) entry which is preliminary data.</text>
</comment>
<name>A0AAV4VGW0_9ARAC</name>
<dbReference type="AlphaFoldDB" id="A0AAV4VGW0"/>
<accession>A0AAV4VGW0</accession>
<proteinExistence type="predicted"/>
<keyword evidence="2" id="KW-1185">Reference proteome</keyword>